<evidence type="ECO:0000313" key="2">
    <source>
        <dbReference type="EMBL" id="SEN78913.1"/>
    </source>
</evidence>
<gene>
    <name evidence="2" type="ORF">SAMN05660976_08321</name>
</gene>
<dbReference type="Proteomes" id="UP000198953">
    <property type="component" value="Unassembled WGS sequence"/>
</dbReference>
<keyword evidence="3" id="KW-1185">Reference proteome</keyword>
<evidence type="ECO:0000256" key="1">
    <source>
        <dbReference type="SAM" id="MobiDB-lite"/>
    </source>
</evidence>
<organism evidence="2 3">
    <name type="scientific">Nonomuraea pusilla</name>
    <dbReference type="NCBI Taxonomy" id="46177"/>
    <lineage>
        <taxon>Bacteria</taxon>
        <taxon>Bacillati</taxon>
        <taxon>Actinomycetota</taxon>
        <taxon>Actinomycetes</taxon>
        <taxon>Streptosporangiales</taxon>
        <taxon>Streptosporangiaceae</taxon>
        <taxon>Nonomuraea</taxon>
    </lineage>
</organism>
<dbReference type="EMBL" id="FOBF01000037">
    <property type="protein sequence ID" value="SEN78913.1"/>
    <property type="molecule type" value="Genomic_DNA"/>
</dbReference>
<dbReference type="STRING" id="46177.SAMN05660976_08321"/>
<evidence type="ECO:0000313" key="3">
    <source>
        <dbReference type="Proteomes" id="UP000198953"/>
    </source>
</evidence>
<dbReference type="InterPro" id="IPR025855">
    <property type="entry name" value="Replic_Relax"/>
</dbReference>
<proteinExistence type="predicted"/>
<name>A0A1H8JDG4_9ACTN</name>
<dbReference type="AlphaFoldDB" id="A0A1H8JDG4"/>
<reference evidence="2 3" key="1">
    <citation type="submission" date="2016-10" db="EMBL/GenBank/DDBJ databases">
        <authorList>
            <person name="de Groot N.N."/>
        </authorList>
    </citation>
    <scope>NUCLEOTIDE SEQUENCE [LARGE SCALE GENOMIC DNA]</scope>
    <source>
        <strain evidence="2 3">DSM 43357</strain>
    </source>
</reference>
<feature type="region of interest" description="Disordered" evidence="1">
    <location>
        <begin position="302"/>
        <end position="329"/>
    </location>
</feature>
<dbReference type="RefSeq" id="WP_177227721.1">
    <property type="nucleotide sequence ID" value="NZ_FOBF01000037.1"/>
</dbReference>
<accession>A0A1H8JDG4</accession>
<protein>
    <submittedName>
        <fullName evidence="2">Replication-relaxation</fullName>
    </submittedName>
</protein>
<sequence length="329" mass="36432">MSLLPVPIGQPRLDQTTLPTLSARLTSRDYDILTHLHRHRVLTTHQIQRMFFGIPQSTRKRMRTLYLLNAVTCFRPWAGYGAGSAPIHWVLGKAGAAILAARQGITVKELGYNPEIPIAVSSRLNHQVGVNDFFSRLHYYARRLAAKPTSTSTEVGPDVGTGAELRAWWSEQQCAKLWGDLARPDAWGQWRENGNEIDFFLEHDTGSETLKRVADKLHDYRNLTAATGINTPVLFWLPSPTREANLRQLLTATDLPVATAVHTHDGDGPTGPVWLPAPAQVGQDRMRLADLADAWPHLTLGRIQGPPTCDQDRHQSDSAAGLRAGGESR</sequence>
<dbReference type="Pfam" id="PF13814">
    <property type="entry name" value="Replic_Relax"/>
    <property type="match status" value="1"/>
</dbReference>